<name>A0A385JMK8_PROMI</name>
<feature type="transmembrane region" description="Helical" evidence="6">
    <location>
        <begin position="352"/>
        <end position="372"/>
    </location>
</feature>
<keyword evidence="3 6" id="KW-0812">Transmembrane</keyword>
<evidence type="ECO:0000256" key="5">
    <source>
        <dbReference type="ARBA" id="ARBA00023136"/>
    </source>
</evidence>
<evidence type="ECO:0000256" key="6">
    <source>
        <dbReference type="SAM" id="Phobius"/>
    </source>
</evidence>
<protein>
    <submittedName>
        <fullName evidence="7">Wzx</fullName>
    </submittedName>
</protein>
<feature type="transmembrane region" description="Helical" evidence="6">
    <location>
        <begin position="167"/>
        <end position="189"/>
    </location>
</feature>
<evidence type="ECO:0000313" key="7">
    <source>
        <dbReference type="EMBL" id="AXY99565.1"/>
    </source>
</evidence>
<feature type="transmembrane region" description="Helical" evidence="6">
    <location>
        <begin position="284"/>
        <end position="306"/>
    </location>
</feature>
<keyword evidence="2" id="KW-1003">Cell membrane</keyword>
<keyword evidence="4 6" id="KW-1133">Transmembrane helix</keyword>
<feature type="transmembrane region" description="Helical" evidence="6">
    <location>
        <begin position="87"/>
        <end position="105"/>
    </location>
</feature>
<feature type="transmembrane region" description="Helical" evidence="6">
    <location>
        <begin position="143"/>
        <end position="161"/>
    </location>
</feature>
<dbReference type="AlphaFoldDB" id="A0A385JMK8"/>
<feature type="transmembrane region" description="Helical" evidence="6">
    <location>
        <begin position="318"/>
        <end position="340"/>
    </location>
</feature>
<dbReference type="InterPro" id="IPR050833">
    <property type="entry name" value="Poly_Biosynth_Transport"/>
</dbReference>
<dbReference type="PANTHER" id="PTHR30250:SF11">
    <property type="entry name" value="O-ANTIGEN TRANSPORTER-RELATED"/>
    <property type="match status" value="1"/>
</dbReference>
<feature type="transmembrane region" description="Helical" evidence="6">
    <location>
        <begin position="16"/>
        <end position="41"/>
    </location>
</feature>
<feature type="transmembrane region" description="Helical" evidence="6">
    <location>
        <begin position="111"/>
        <end position="131"/>
    </location>
</feature>
<proteinExistence type="predicted"/>
<feature type="transmembrane region" description="Helical" evidence="6">
    <location>
        <begin position="378"/>
        <end position="399"/>
    </location>
</feature>
<dbReference type="EMBL" id="KY710701">
    <property type="protein sequence ID" value="AXY99565.1"/>
    <property type="molecule type" value="Genomic_DNA"/>
</dbReference>
<organism evidence="7">
    <name type="scientific">Proteus mirabilis</name>
    <dbReference type="NCBI Taxonomy" id="584"/>
    <lineage>
        <taxon>Bacteria</taxon>
        <taxon>Pseudomonadati</taxon>
        <taxon>Pseudomonadota</taxon>
        <taxon>Gammaproteobacteria</taxon>
        <taxon>Enterobacterales</taxon>
        <taxon>Morganellaceae</taxon>
        <taxon>Proteus</taxon>
    </lineage>
</organism>
<reference evidence="7" key="1">
    <citation type="journal article" date="2017" name="PLoS ONE">
        <title>Genetic diversity of the O antigens of Proteus species and the development of a suspension array for molecular serotyping.</title>
        <authorList>
            <person name="Yu X."/>
            <person name="Torzewska A."/>
            <person name="Zhang X."/>
            <person name="Yin Z."/>
            <person name="Drzewiecka D."/>
            <person name="Cao H."/>
            <person name="Liu B."/>
            <person name="Knirel Y.A."/>
            <person name="Rozalski A."/>
            <person name="Wang L."/>
        </authorList>
    </citation>
    <scope>NUCLEOTIDE SEQUENCE</scope>
    <source>
        <strain evidence="7">PrK 47/57</strain>
    </source>
</reference>
<evidence type="ECO:0000256" key="3">
    <source>
        <dbReference type="ARBA" id="ARBA00022692"/>
    </source>
</evidence>
<dbReference type="PANTHER" id="PTHR30250">
    <property type="entry name" value="PST FAMILY PREDICTED COLANIC ACID TRANSPORTER"/>
    <property type="match status" value="1"/>
</dbReference>
<sequence>MILSKILLAVKKNKHIMYLLITTFLSMAISMLNTIIIARFLGANGRGTIQLILTAQGLLATACSFGLGVSYIYNLKKKCIDIGLIDIILKVILFSIISSIIFIYTQDINDFLFPIIFIVLTTSISFTLLDIMKVEKDLLGYRYATLIPILLNFTLNIFLIFLDKFNISSAINTLLFSQLIQTIYIVYYCNKKIQIVKFKFYKFIKIFTYKETKYYVFILGFTIVVTSISNHIDKLVVYNILGLYELGKLSIIISLCAILNKIFDILSTSYFSHRLQKNNKPKNIVKIFLLIILLYFFISPLIYLIGNKFIPVIFGSEFIDLGDILVIMLLNSIVTGFNSIIAQEFNIQGKPLFTLIRVSLSILLFIFLAYIFADFMLIGITISILLSSIFRLALSLTFLRKL</sequence>
<evidence type="ECO:0000256" key="1">
    <source>
        <dbReference type="ARBA" id="ARBA00004651"/>
    </source>
</evidence>
<accession>A0A385JMK8</accession>
<dbReference type="GO" id="GO:0005886">
    <property type="term" value="C:plasma membrane"/>
    <property type="evidence" value="ECO:0007669"/>
    <property type="project" value="UniProtKB-SubCell"/>
</dbReference>
<feature type="transmembrane region" description="Helical" evidence="6">
    <location>
        <begin position="214"/>
        <end position="232"/>
    </location>
</feature>
<evidence type="ECO:0000256" key="4">
    <source>
        <dbReference type="ARBA" id="ARBA00022989"/>
    </source>
</evidence>
<feature type="transmembrane region" description="Helical" evidence="6">
    <location>
        <begin position="53"/>
        <end position="75"/>
    </location>
</feature>
<keyword evidence="5 6" id="KW-0472">Membrane</keyword>
<feature type="transmembrane region" description="Helical" evidence="6">
    <location>
        <begin position="252"/>
        <end position="272"/>
    </location>
</feature>
<evidence type="ECO:0000256" key="2">
    <source>
        <dbReference type="ARBA" id="ARBA00022475"/>
    </source>
</evidence>
<comment type="subcellular location">
    <subcellularLocation>
        <location evidence="1">Cell membrane</location>
        <topology evidence="1">Multi-pass membrane protein</topology>
    </subcellularLocation>
</comment>